<accession>A0ABT7SLY1</accession>
<dbReference type="Pfam" id="PF02565">
    <property type="entry name" value="RecO_C"/>
    <property type="match status" value="1"/>
</dbReference>
<evidence type="ECO:0000313" key="10">
    <source>
        <dbReference type="EMBL" id="MDM7857161.1"/>
    </source>
</evidence>
<dbReference type="PANTHER" id="PTHR33991:SF1">
    <property type="entry name" value="DNA REPAIR PROTEIN RECO"/>
    <property type="match status" value="1"/>
</dbReference>
<dbReference type="InterPro" id="IPR022572">
    <property type="entry name" value="DNA_rep/recomb_RecO_N"/>
</dbReference>
<proteinExistence type="inferred from homology"/>
<organism evidence="10 11">
    <name type="scientific">Thiopseudomonas acetoxidans</name>
    <dbReference type="NCBI Taxonomy" id="3041622"/>
    <lineage>
        <taxon>Bacteria</taxon>
        <taxon>Pseudomonadati</taxon>
        <taxon>Pseudomonadota</taxon>
        <taxon>Gammaproteobacteria</taxon>
        <taxon>Pseudomonadales</taxon>
        <taxon>Pseudomonadaceae</taxon>
        <taxon>Thiopseudomonas</taxon>
    </lineage>
</organism>
<reference evidence="10 11" key="1">
    <citation type="submission" date="2023-06" db="EMBL/GenBank/DDBJ databases">
        <title>Thiopseudomonas sp. CY1220 draft genome sequence.</title>
        <authorList>
            <person name="Zhao G."/>
            <person name="An M."/>
        </authorList>
    </citation>
    <scope>NUCLEOTIDE SEQUENCE [LARGE SCALE GENOMIC DNA]</scope>
    <source>
        <strain evidence="10 11">CY1220</strain>
    </source>
</reference>
<dbReference type="NCBIfam" id="TIGR00613">
    <property type="entry name" value="reco"/>
    <property type="match status" value="1"/>
</dbReference>
<dbReference type="PANTHER" id="PTHR33991">
    <property type="entry name" value="DNA REPAIR PROTEIN RECO"/>
    <property type="match status" value="1"/>
</dbReference>
<dbReference type="Proteomes" id="UP001241056">
    <property type="component" value="Unassembled WGS sequence"/>
</dbReference>
<comment type="function">
    <text evidence="1 8">Involved in DNA repair and RecF pathway recombination.</text>
</comment>
<dbReference type="HAMAP" id="MF_00201">
    <property type="entry name" value="RecO"/>
    <property type="match status" value="1"/>
</dbReference>
<evidence type="ECO:0000256" key="7">
    <source>
        <dbReference type="ARBA" id="ARBA00033409"/>
    </source>
</evidence>
<dbReference type="InterPro" id="IPR003717">
    <property type="entry name" value="RecO"/>
</dbReference>
<dbReference type="Gene3D" id="1.20.1440.120">
    <property type="entry name" value="Recombination protein O, C-terminal domain"/>
    <property type="match status" value="1"/>
</dbReference>
<keyword evidence="5 8" id="KW-0233">DNA recombination</keyword>
<comment type="caution">
    <text evidence="10">The sequence shown here is derived from an EMBL/GenBank/DDBJ whole genome shotgun (WGS) entry which is preliminary data.</text>
</comment>
<dbReference type="Gene3D" id="2.40.50.140">
    <property type="entry name" value="Nucleic acid-binding proteins"/>
    <property type="match status" value="1"/>
</dbReference>
<evidence type="ECO:0000259" key="9">
    <source>
        <dbReference type="Pfam" id="PF11967"/>
    </source>
</evidence>
<keyword evidence="4 8" id="KW-0227">DNA damage</keyword>
<evidence type="ECO:0000256" key="8">
    <source>
        <dbReference type="HAMAP-Rule" id="MF_00201"/>
    </source>
</evidence>
<name>A0ABT7SLY1_9GAMM</name>
<evidence type="ECO:0000256" key="4">
    <source>
        <dbReference type="ARBA" id="ARBA00022763"/>
    </source>
</evidence>
<dbReference type="Pfam" id="PF11967">
    <property type="entry name" value="RecO_N"/>
    <property type="match status" value="1"/>
</dbReference>
<evidence type="ECO:0000256" key="5">
    <source>
        <dbReference type="ARBA" id="ARBA00023172"/>
    </source>
</evidence>
<dbReference type="RefSeq" id="WP_289409816.1">
    <property type="nucleotide sequence ID" value="NZ_JAUCDY010000002.1"/>
</dbReference>
<gene>
    <name evidence="8 10" type="primary">recO</name>
    <name evidence="10" type="ORF">QEZ41_02550</name>
</gene>
<comment type="similarity">
    <text evidence="2 8">Belongs to the RecO family.</text>
</comment>
<evidence type="ECO:0000313" key="11">
    <source>
        <dbReference type="Proteomes" id="UP001241056"/>
    </source>
</evidence>
<dbReference type="SUPFAM" id="SSF57863">
    <property type="entry name" value="ArfGap/RecO-like zinc finger"/>
    <property type="match status" value="1"/>
</dbReference>
<protein>
    <recommendedName>
        <fullName evidence="3 8">DNA repair protein RecO</fullName>
    </recommendedName>
    <alternativeName>
        <fullName evidence="7 8">Recombination protein O</fullName>
    </alternativeName>
</protein>
<dbReference type="EMBL" id="JAUCDY010000002">
    <property type="protein sequence ID" value="MDM7857161.1"/>
    <property type="molecule type" value="Genomic_DNA"/>
</dbReference>
<evidence type="ECO:0000256" key="2">
    <source>
        <dbReference type="ARBA" id="ARBA00007452"/>
    </source>
</evidence>
<evidence type="ECO:0000256" key="6">
    <source>
        <dbReference type="ARBA" id="ARBA00023204"/>
    </source>
</evidence>
<sequence length="228" mass="26200">MQSPAYILHTRPYKESSALVDLFTPEGRMRAVLRSARSKKGSLARPFILLDIELKGRSELKTLARLESGGQFHLLQGERLFCALYLNELLMRMLPLADAQPVVFQHYEITLQALAQEHALEPLLRTFEWRLLEQLGYGFSLTHDIQEMPIDMRYWYALQPDAGFERLSRVLPGAFFGADLHNLAATQWQQPEVLQAAKRLMRQALAPHLGQRPLMSRELFLTQKELSS</sequence>
<feature type="domain" description="DNA replication/recombination mediator RecO N-terminal" evidence="9">
    <location>
        <begin position="2"/>
        <end position="67"/>
    </location>
</feature>
<dbReference type="InterPro" id="IPR042242">
    <property type="entry name" value="RecO_C"/>
</dbReference>
<dbReference type="InterPro" id="IPR012340">
    <property type="entry name" value="NA-bd_OB-fold"/>
</dbReference>
<evidence type="ECO:0000256" key="1">
    <source>
        <dbReference type="ARBA" id="ARBA00003065"/>
    </source>
</evidence>
<dbReference type="SUPFAM" id="SSF50249">
    <property type="entry name" value="Nucleic acid-binding proteins"/>
    <property type="match status" value="1"/>
</dbReference>
<dbReference type="InterPro" id="IPR037278">
    <property type="entry name" value="ARFGAP/RecO"/>
</dbReference>
<keyword evidence="6 8" id="KW-0234">DNA repair</keyword>
<evidence type="ECO:0000256" key="3">
    <source>
        <dbReference type="ARBA" id="ARBA00021310"/>
    </source>
</evidence>
<keyword evidence="11" id="KW-1185">Reference proteome</keyword>